<keyword evidence="3" id="KW-1185">Reference proteome</keyword>
<keyword evidence="1" id="KW-0812">Transmembrane</keyword>
<keyword evidence="1" id="KW-0472">Membrane</keyword>
<accession>A0ABT9MSA5</accession>
<evidence type="ECO:0000313" key="3">
    <source>
        <dbReference type="Proteomes" id="UP001240984"/>
    </source>
</evidence>
<protein>
    <submittedName>
        <fullName evidence="2">Na+(H+)/acetate symporter ActP</fullName>
    </submittedName>
</protein>
<organism evidence="2 3">
    <name type="scientific">Catenuloplanes nepalensis</name>
    <dbReference type="NCBI Taxonomy" id="587533"/>
    <lineage>
        <taxon>Bacteria</taxon>
        <taxon>Bacillati</taxon>
        <taxon>Actinomycetota</taxon>
        <taxon>Actinomycetes</taxon>
        <taxon>Micromonosporales</taxon>
        <taxon>Micromonosporaceae</taxon>
        <taxon>Catenuloplanes</taxon>
    </lineage>
</organism>
<feature type="transmembrane region" description="Helical" evidence="1">
    <location>
        <begin position="36"/>
        <end position="56"/>
    </location>
</feature>
<proteinExistence type="predicted"/>
<gene>
    <name evidence="2" type="ORF">J2S43_002817</name>
</gene>
<evidence type="ECO:0000313" key="2">
    <source>
        <dbReference type="EMBL" id="MDP9794305.1"/>
    </source>
</evidence>
<comment type="caution">
    <text evidence="2">The sequence shown here is derived from an EMBL/GenBank/DDBJ whole genome shotgun (WGS) entry which is preliminary data.</text>
</comment>
<dbReference type="RefSeq" id="WP_306829453.1">
    <property type="nucleotide sequence ID" value="NZ_JAUSRA010000001.1"/>
</dbReference>
<dbReference type="Proteomes" id="UP001240984">
    <property type="component" value="Unassembled WGS sequence"/>
</dbReference>
<sequence length="62" mass="6457">MFWTVLIVFGGGLLLVAALLGLSAWLEDTGLRGLTVVVGFVITVVVAIFLAAAEAAPTWIGR</sequence>
<keyword evidence="1" id="KW-1133">Transmembrane helix</keyword>
<name>A0ABT9MSA5_9ACTN</name>
<dbReference type="EMBL" id="JAUSRA010000001">
    <property type="protein sequence ID" value="MDP9794305.1"/>
    <property type="molecule type" value="Genomic_DNA"/>
</dbReference>
<reference evidence="2 3" key="1">
    <citation type="submission" date="2023-07" db="EMBL/GenBank/DDBJ databases">
        <title>Sequencing the genomes of 1000 actinobacteria strains.</title>
        <authorList>
            <person name="Klenk H.-P."/>
        </authorList>
    </citation>
    <scope>NUCLEOTIDE SEQUENCE [LARGE SCALE GENOMIC DNA]</scope>
    <source>
        <strain evidence="2 3">DSM 44710</strain>
    </source>
</reference>
<evidence type="ECO:0000256" key="1">
    <source>
        <dbReference type="SAM" id="Phobius"/>
    </source>
</evidence>